<protein>
    <submittedName>
        <fullName evidence="3">Uncharacterized protein</fullName>
    </submittedName>
</protein>
<evidence type="ECO:0000313" key="3">
    <source>
        <dbReference type="EMBL" id="KAL1603189.1"/>
    </source>
</evidence>
<dbReference type="EMBL" id="JAKIXB020000012">
    <property type="protein sequence ID" value="KAL1603189.1"/>
    <property type="molecule type" value="Genomic_DNA"/>
</dbReference>
<feature type="coiled-coil region" evidence="1">
    <location>
        <begin position="53"/>
        <end position="87"/>
    </location>
</feature>
<feature type="region of interest" description="Disordered" evidence="2">
    <location>
        <begin position="142"/>
        <end position="180"/>
    </location>
</feature>
<name>A0ABR3RFG9_9PLEO</name>
<keyword evidence="1" id="KW-0175">Coiled coil</keyword>
<evidence type="ECO:0000256" key="1">
    <source>
        <dbReference type="SAM" id="Coils"/>
    </source>
</evidence>
<feature type="compositionally biased region" description="Basic and acidic residues" evidence="2">
    <location>
        <begin position="150"/>
        <end position="179"/>
    </location>
</feature>
<accession>A0ABR3RFG9</accession>
<gene>
    <name evidence="3" type="ORF">SLS59_004284</name>
</gene>
<proteinExistence type="predicted"/>
<dbReference type="Proteomes" id="UP001521222">
    <property type="component" value="Unassembled WGS sequence"/>
</dbReference>
<feature type="compositionally biased region" description="Polar residues" evidence="2">
    <location>
        <begin position="1"/>
        <end position="20"/>
    </location>
</feature>
<reference evidence="3 4" key="1">
    <citation type="submission" date="2024-02" db="EMBL/GenBank/DDBJ databases">
        <title>De novo assembly and annotation of 12 fungi associated with fruit tree decline syndrome in Ontario, Canada.</title>
        <authorList>
            <person name="Sulman M."/>
            <person name="Ellouze W."/>
            <person name="Ilyukhin E."/>
        </authorList>
    </citation>
    <scope>NUCLEOTIDE SEQUENCE [LARGE SCALE GENOMIC DNA]</scope>
    <source>
        <strain evidence="3 4">M97-236</strain>
    </source>
</reference>
<comment type="caution">
    <text evidence="3">The sequence shown here is derived from an EMBL/GenBank/DDBJ whole genome shotgun (WGS) entry which is preliminary data.</text>
</comment>
<feature type="region of interest" description="Disordered" evidence="2">
    <location>
        <begin position="1"/>
        <end position="29"/>
    </location>
</feature>
<sequence length="293" mass="33990">MADSQPNRSNAPFGSMTLRQTVFDDPDCDQKDRKDARYKLVLELHSELLKLSFAQLDEREASLETARDRIEAELRKAEAKYHALRKQIRDRNKFIEIAKKAGKIDMETKKQVLTLNEDIRTSMMEGVEMTDQMKTELTAEEGLRRGIQGMKDDNYRQQSRDAKRKQNDVPPVADKEPSVRTHCTYQVRSSCFRYPLSKITATDMTPEKFKNMSAAPSKRSRMIMFAQQQSLLWRDEGYQVQLRGEIQAMEEDMEKEYDEETTAGIAYLSDVKDVVDRLTRTKASRAIAWLQID</sequence>
<keyword evidence="4" id="KW-1185">Reference proteome</keyword>
<organism evidence="3 4">
    <name type="scientific">Nothophoma quercina</name>
    <dbReference type="NCBI Taxonomy" id="749835"/>
    <lineage>
        <taxon>Eukaryota</taxon>
        <taxon>Fungi</taxon>
        <taxon>Dikarya</taxon>
        <taxon>Ascomycota</taxon>
        <taxon>Pezizomycotina</taxon>
        <taxon>Dothideomycetes</taxon>
        <taxon>Pleosporomycetidae</taxon>
        <taxon>Pleosporales</taxon>
        <taxon>Pleosporineae</taxon>
        <taxon>Didymellaceae</taxon>
        <taxon>Nothophoma</taxon>
    </lineage>
</organism>
<evidence type="ECO:0000256" key="2">
    <source>
        <dbReference type="SAM" id="MobiDB-lite"/>
    </source>
</evidence>
<evidence type="ECO:0000313" key="4">
    <source>
        <dbReference type="Proteomes" id="UP001521222"/>
    </source>
</evidence>